<dbReference type="RefSeq" id="WP_232399132.1">
    <property type="nucleotide sequence ID" value="NZ_CP102173.1"/>
</dbReference>
<reference evidence="2 3" key="1">
    <citation type="submission" date="2022-08" db="EMBL/GenBank/DDBJ databases">
        <title>novel species in genus Aeromicrobium.</title>
        <authorList>
            <person name="Ye L."/>
        </authorList>
    </citation>
    <scope>NUCLEOTIDE SEQUENCE [LARGE SCALE GENOMIC DNA]</scope>
    <source>
        <strain evidence="3">zg-Y1379</strain>
    </source>
</reference>
<keyword evidence="1" id="KW-0472">Membrane</keyword>
<feature type="transmembrane region" description="Helical" evidence="1">
    <location>
        <begin position="22"/>
        <end position="51"/>
    </location>
</feature>
<keyword evidence="3" id="KW-1185">Reference proteome</keyword>
<dbReference type="EMBL" id="CP102173">
    <property type="protein sequence ID" value="UUP15080.1"/>
    <property type="molecule type" value="Genomic_DNA"/>
</dbReference>
<keyword evidence="1" id="KW-1133">Transmembrane helix</keyword>
<protein>
    <recommendedName>
        <fullName evidence="4">DUF4190 domain-containing protein</fullName>
    </recommendedName>
</protein>
<evidence type="ECO:0008006" key="4">
    <source>
        <dbReference type="Google" id="ProtNLM"/>
    </source>
</evidence>
<evidence type="ECO:0000313" key="2">
    <source>
        <dbReference type="EMBL" id="UUP15080.1"/>
    </source>
</evidence>
<feature type="transmembrane region" description="Helical" evidence="1">
    <location>
        <begin position="72"/>
        <end position="94"/>
    </location>
</feature>
<accession>A0ABY5MAC0</accession>
<gene>
    <name evidence="2" type="ORF">NQV15_07140</name>
</gene>
<name>A0ABY5MAC0_9ACTN</name>
<keyword evidence="1" id="KW-0812">Transmembrane</keyword>
<proteinExistence type="predicted"/>
<evidence type="ECO:0000256" key="1">
    <source>
        <dbReference type="SAM" id="Phobius"/>
    </source>
</evidence>
<sequence>MSEPGAPDAGPGAAGVVTNRKAVYSVVCGVLAFAGIYLSPAVGLVLGLPSVTSAVHARREIVEAKGQQTGDSLAVMGLMIGGGAVVTVALWGMLQLLG</sequence>
<organism evidence="2 3">
    <name type="scientific">Aeromicrobium wangtongii</name>
    <dbReference type="NCBI Taxonomy" id="2969247"/>
    <lineage>
        <taxon>Bacteria</taxon>
        <taxon>Bacillati</taxon>
        <taxon>Actinomycetota</taxon>
        <taxon>Actinomycetes</taxon>
        <taxon>Propionibacteriales</taxon>
        <taxon>Nocardioidaceae</taxon>
        <taxon>Aeromicrobium</taxon>
    </lineage>
</organism>
<dbReference type="Proteomes" id="UP001316184">
    <property type="component" value="Chromosome"/>
</dbReference>
<evidence type="ECO:0000313" key="3">
    <source>
        <dbReference type="Proteomes" id="UP001316184"/>
    </source>
</evidence>